<dbReference type="EMBL" id="PGCJ01000142">
    <property type="protein sequence ID" value="PLW43901.1"/>
    <property type="molecule type" value="Genomic_DNA"/>
</dbReference>
<reference evidence="1 2" key="1">
    <citation type="submission" date="2017-11" db="EMBL/GenBank/DDBJ databases">
        <title>De novo assembly and phasing of dikaryotic genomes from two isolates of Puccinia coronata f. sp. avenae, the causal agent of oat crown rust.</title>
        <authorList>
            <person name="Miller M.E."/>
            <person name="Zhang Y."/>
            <person name="Omidvar V."/>
            <person name="Sperschneider J."/>
            <person name="Schwessinger B."/>
            <person name="Raley C."/>
            <person name="Palmer J.M."/>
            <person name="Garnica D."/>
            <person name="Upadhyaya N."/>
            <person name="Rathjen J."/>
            <person name="Taylor J.M."/>
            <person name="Park R.F."/>
            <person name="Dodds P.N."/>
            <person name="Hirsch C.D."/>
            <person name="Kianian S.F."/>
            <person name="Figueroa M."/>
        </authorList>
    </citation>
    <scope>NUCLEOTIDE SEQUENCE [LARGE SCALE GENOMIC DNA]</scope>
    <source>
        <strain evidence="1">12NC29</strain>
    </source>
</reference>
<dbReference type="AlphaFoldDB" id="A0A2N5V1M7"/>
<name>A0A2N5V1M7_9BASI</name>
<comment type="caution">
    <text evidence="1">The sequence shown here is derived from an EMBL/GenBank/DDBJ whole genome shotgun (WGS) entry which is preliminary data.</text>
</comment>
<sequence length="77" mass="8644">MKSLHSMIGVCTQKLISLETQPANLQGRSTKEELIVRKREDSSGKLVVFYPDSVRQKWITPIISSYKIHDGDCTGGH</sequence>
<protein>
    <submittedName>
        <fullName evidence="1">Uncharacterized protein</fullName>
    </submittedName>
</protein>
<evidence type="ECO:0000313" key="2">
    <source>
        <dbReference type="Proteomes" id="UP000235388"/>
    </source>
</evidence>
<evidence type="ECO:0000313" key="1">
    <source>
        <dbReference type="EMBL" id="PLW43901.1"/>
    </source>
</evidence>
<keyword evidence="2" id="KW-1185">Reference proteome</keyword>
<dbReference type="Proteomes" id="UP000235388">
    <property type="component" value="Unassembled WGS sequence"/>
</dbReference>
<organism evidence="1 2">
    <name type="scientific">Puccinia coronata f. sp. avenae</name>
    <dbReference type="NCBI Taxonomy" id="200324"/>
    <lineage>
        <taxon>Eukaryota</taxon>
        <taxon>Fungi</taxon>
        <taxon>Dikarya</taxon>
        <taxon>Basidiomycota</taxon>
        <taxon>Pucciniomycotina</taxon>
        <taxon>Pucciniomycetes</taxon>
        <taxon>Pucciniales</taxon>
        <taxon>Pucciniaceae</taxon>
        <taxon>Puccinia</taxon>
    </lineage>
</organism>
<gene>
    <name evidence="1" type="ORF">PCANC_09616</name>
</gene>
<proteinExistence type="predicted"/>
<accession>A0A2N5V1M7</accession>